<reference evidence="1 2" key="1">
    <citation type="submission" date="2019-05" db="EMBL/GenBank/DDBJ databases">
        <title>Burkholderia sp. DHOD12, isolated from subtropical forest soil.</title>
        <authorList>
            <person name="Gao Z.-H."/>
            <person name="Qiu L.-H."/>
        </authorList>
    </citation>
    <scope>NUCLEOTIDE SEQUENCE [LARGE SCALE GENOMIC DNA]</scope>
    <source>
        <strain evidence="1 2">DHOD12</strain>
    </source>
</reference>
<dbReference type="KEGG" id="tvl:FAZ95_35430"/>
<dbReference type="OrthoDB" id="5242335at2"/>
<gene>
    <name evidence="1" type="ORF">FAZ95_35430</name>
</gene>
<protein>
    <submittedName>
        <fullName evidence="1">DUF429 domain-containing protein</fullName>
    </submittedName>
</protein>
<evidence type="ECO:0000313" key="2">
    <source>
        <dbReference type="Proteomes" id="UP000298656"/>
    </source>
</evidence>
<proteinExistence type="predicted"/>
<sequence length="219" mass="23091">MTMVEASAVAGIDVGGDRKGFHLVLLRGTRILCNIQSGTPDNLLQTCVDFDVVAVGIDAPCQWGAECKGRLAERELAQRGVFCFATPARERAISSTSGFYGWMLNGERVYQAFSTTYPLLTSRDYSGGRVSFETFPHAITCAALGKEVASARKKRIQRRALLANSGIDASDLKSIDAVDAALCALAAECLLAGRSQSYGDAAGGYIRVPASSAGGPLCG</sequence>
<dbReference type="Proteomes" id="UP000298656">
    <property type="component" value="Chromosome 2"/>
</dbReference>
<organism evidence="1 2">
    <name type="scientific">Trinickia violacea</name>
    <dbReference type="NCBI Taxonomy" id="2571746"/>
    <lineage>
        <taxon>Bacteria</taxon>
        <taxon>Pseudomonadati</taxon>
        <taxon>Pseudomonadota</taxon>
        <taxon>Betaproteobacteria</taxon>
        <taxon>Burkholderiales</taxon>
        <taxon>Burkholderiaceae</taxon>
        <taxon>Trinickia</taxon>
    </lineage>
</organism>
<dbReference type="InterPro" id="IPR007362">
    <property type="entry name" value="DUF429"/>
</dbReference>
<keyword evidence="2" id="KW-1185">Reference proteome</keyword>
<dbReference type="AlphaFoldDB" id="A0A4P8J031"/>
<dbReference type="EMBL" id="CP040078">
    <property type="protein sequence ID" value="QCP54261.1"/>
    <property type="molecule type" value="Genomic_DNA"/>
</dbReference>
<dbReference type="Pfam" id="PF04250">
    <property type="entry name" value="DUF429"/>
    <property type="match status" value="1"/>
</dbReference>
<name>A0A4P8J031_9BURK</name>
<accession>A0A4P8J031</accession>
<evidence type="ECO:0000313" key="1">
    <source>
        <dbReference type="EMBL" id="QCP54261.1"/>
    </source>
</evidence>